<evidence type="ECO:0000313" key="3">
    <source>
        <dbReference type="Proteomes" id="UP000017984"/>
    </source>
</evidence>
<name>V6L4E2_STRRC</name>
<dbReference type="SUPFAM" id="SSF55729">
    <property type="entry name" value="Acyl-CoA N-acyltransferases (Nat)"/>
    <property type="match status" value="1"/>
</dbReference>
<keyword evidence="3" id="KW-1185">Reference proteome</keyword>
<sequence>MALDPHHQVPPQLLPDGVTLRVLTADDPALPKVLTLPRLAFAEPGTAVGLAGLAELSAAAEELAADGTVEAIRHTIRARHKTLIAALAPDGTTEIGGVATLPTARRQGLAAAVTAALTVHARNHGVRTVFLAYAEDTVARIYALLGFRPANITLLIVNQPARS</sequence>
<dbReference type="Pfam" id="PF08445">
    <property type="entry name" value="FR47"/>
    <property type="match status" value="1"/>
</dbReference>
<dbReference type="PROSITE" id="PS51186">
    <property type="entry name" value="GNAT"/>
    <property type="match status" value="1"/>
</dbReference>
<dbReference type="EMBL" id="AWQX01000020">
    <property type="protein sequence ID" value="EST36109.1"/>
    <property type="molecule type" value="Genomic_DNA"/>
</dbReference>
<gene>
    <name evidence="2" type="ORF">M878_03135</name>
</gene>
<dbReference type="STRING" id="1352936.M878_03135"/>
<dbReference type="PATRIC" id="fig|1352936.5.peg.689"/>
<dbReference type="InterPro" id="IPR013653">
    <property type="entry name" value="GCN5-like_dom"/>
</dbReference>
<organism evidence="2 3">
    <name type="scientific">Streptomyces roseochromogenus subsp. oscitans DS 12.976</name>
    <dbReference type="NCBI Taxonomy" id="1352936"/>
    <lineage>
        <taxon>Bacteria</taxon>
        <taxon>Bacillati</taxon>
        <taxon>Actinomycetota</taxon>
        <taxon>Actinomycetes</taxon>
        <taxon>Kitasatosporales</taxon>
        <taxon>Streptomycetaceae</taxon>
        <taxon>Streptomyces</taxon>
    </lineage>
</organism>
<dbReference type="GO" id="GO:0016747">
    <property type="term" value="F:acyltransferase activity, transferring groups other than amino-acyl groups"/>
    <property type="evidence" value="ECO:0007669"/>
    <property type="project" value="InterPro"/>
</dbReference>
<proteinExistence type="predicted"/>
<dbReference type="AlphaFoldDB" id="V6L4E2"/>
<dbReference type="HOGENOM" id="CLU_1626159_0_0_11"/>
<feature type="domain" description="N-acetyltransferase" evidence="1">
    <location>
        <begin position="18"/>
        <end position="163"/>
    </location>
</feature>
<dbReference type="Proteomes" id="UP000017984">
    <property type="component" value="Chromosome"/>
</dbReference>
<dbReference type="Gene3D" id="3.40.630.30">
    <property type="match status" value="1"/>
</dbReference>
<dbReference type="RefSeq" id="WP_023544650.1">
    <property type="nucleotide sequence ID" value="NZ_CM002285.1"/>
</dbReference>
<evidence type="ECO:0000313" key="2">
    <source>
        <dbReference type="EMBL" id="EST36109.1"/>
    </source>
</evidence>
<evidence type="ECO:0000259" key="1">
    <source>
        <dbReference type="PROSITE" id="PS51186"/>
    </source>
</evidence>
<protein>
    <recommendedName>
        <fullName evidence="1">N-acetyltransferase domain-containing protein</fullName>
    </recommendedName>
</protein>
<comment type="caution">
    <text evidence="2">The sequence shown here is derived from an EMBL/GenBank/DDBJ whole genome shotgun (WGS) entry which is preliminary data.</text>
</comment>
<reference evidence="2 3" key="1">
    <citation type="journal article" date="2014" name="Genome Announc.">
        <title>Draft Genome Sequence of Streptomyces roseochromogenes subsp. oscitans DS 12.976, Producer of the Aminocoumarin Antibiotic Clorobiocin.</title>
        <authorList>
            <person name="Ruckert C."/>
            <person name="Kalinowski J."/>
            <person name="Heide L."/>
            <person name="Apel A.K."/>
        </authorList>
    </citation>
    <scope>NUCLEOTIDE SEQUENCE [LARGE SCALE GENOMIC DNA]</scope>
    <source>
        <strain evidence="2 3">DS 12.976</strain>
    </source>
</reference>
<dbReference type="InterPro" id="IPR016181">
    <property type="entry name" value="Acyl_CoA_acyltransferase"/>
</dbReference>
<dbReference type="InterPro" id="IPR000182">
    <property type="entry name" value="GNAT_dom"/>
</dbReference>
<accession>V6L4E2</accession>